<dbReference type="PANTHER" id="PTHR34296:SF2">
    <property type="entry name" value="ABC TRANSPORTER GUANOSINE-BINDING PROTEIN NUPN"/>
    <property type="match status" value="1"/>
</dbReference>
<sequence>MEEFKMVSGRVKLFGAVLAIAAVGVGVYQSGIVGDADTEKQFSVAMVTDVGGVDDKSFNQSAWEGLQKWGKENKLAEGKGGYTYFESKTAADFAPNFSQAVEGDYNLVAGVGYATKDALTNAAKQHENTKFLQIDDVVDSKYKNVASVTFKSEESSYLVGVAAATKAQELGDKAVGFVGGQRGAVIDAFEAGYVAGVKSVDPNMTVDVQYANSFTDAAKGKTIANAMITKGEQVIFHAAGPAGNGVFTAAKDNNVTVDADAKQKVWVIGVDMDQSDMGDYTAKDGEKSNFTLTSSVKGVGTGLAMIADKAKTGNFPGGKHIVLGLKQNGVSIVTKNLNAQEKDAVASAKAAIVAGDVEVPTAPAK</sequence>
<protein>
    <submittedName>
        <fullName evidence="8">CD4+ T-cell-stimulating antigen</fullName>
    </submittedName>
</protein>
<dbReference type="InterPro" id="IPR028082">
    <property type="entry name" value="Peripla_BP_I"/>
</dbReference>
<dbReference type="InterPro" id="IPR050957">
    <property type="entry name" value="BMP_lipoprotein"/>
</dbReference>
<evidence type="ECO:0000313" key="8">
    <source>
        <dbReference type="EMBL" id="AWF96741.1"/>
    </source>
</evidence>
<keyword evidence="4" id="KW-0732">Signal</keyword>
<organism evidence="8 9">
    <name type="scientific">Weissella cibaria</name>
    <dbReference type="NCBI Taxonomy" id="137591"/>
    <lineage>
        <taxon>Bacteria</taxon>
        <taxon>Bacillati</taxon>
        <taxon>Bacillota</taxon>
        <taxon>Bacilli</taxon>
        <taxon>Lactobacillales</taxon>
        <taxon>Lactobacillaceae</taxon>
        <taxon>Weissella</taxon>
    </lineage>
</organism>
<comment type="subcellular location">
    <subcellularLocation>
        <location evidence="1">Cell membrane</location>
        <topology evidence="1">Lipid-anchor</topology>
    </subcellularLocation>
</comment>
<dbReference type="SUPFAM" id="SSF53822">
    <property type="entry name" value="Periplasmic binding protein-like I"/>
    <property type="match status" value="1"/>
</dbReference>
<dbReference type="CDD" id="cd06354">
    <property type="entry name" value="PBP1_PrnA-like"/>
    <property type="match status" value="1"/>
</dbReference>
<comment type="similarity">
    <text evidence="2">Belongs to the BMP lipoprotein family.</text>
</comment>
<name>A0A2S1KUU6_9LACO</name>
<proteinExistence type="inferred from homology"/>
<dbReference type="EMBL" id="CP020928">
    <property type="protein sequence ID" value="AWF96741.1"/>
    <property type="molecule type" value="Genomic_DNA"/>
</dbReference>
<feature type="domain" description="ABC transporter substrate-binding protein PnrA-like" evidence="7">
    <location>
        <begin position="43"/>
        <end position="359"/>
    </location>
</feature>
<gene>
    <name evidence="8" type="ORF">B6254_2395</name>
</gene>
<dbReference type="PANTHER" id="PTHR34296">
    <property type="entry name" value="TRANSCRIPTIONAL ACTIVATOR PROTEIN MED"/>
    <property type="match status" value="1"/>
</dbReference>
<dbReference type="InterPro" id="IPR003760">
    <property type="entry name" value="PnrA-like"/>
</dbReference>
<dbReference type="Gene3D" id="3.40.50.2300">
    <property type="match status" value="2"/>
</dbReference>
<evidence type="ECO:0000256" key="3">
    <source>
        <dbReference type="ARBA" id="ARBA00022475"/>
    </source>
</evidence>
<keyword evidence="3" id="KW-1003">Cell membrane</keyword>
<keyword evidence="5" id="KW-0472">Membrane</keyword>
<dbReference type="Proteomes" id="UP000244870">
    <property type="component" value="Chromosome"/>
</dbReference>
<evidence type="ECO:0000256" key="5">
    <source>
        <dbReference type="ARBA" id="ARBA00023136"/>
    </source>
</evidence>
<keyword evidence="6" id="KW-0449">Lipoprotein</keyword>
<evidence type="ECO:0000259" key="7">
    <source>
        <dbReference type="Pfam" id="PF02608"/>
    </source>
</evidence>
<evidence type="ECO:0000256" key="2">
    <source>
        <dbReference type="ARBA" id="ARBA00008610"/>
    </source>
</evidence>
<dbReference type="GO" id="GO:0005886">
    <property type="term" value="C:plasma membrane"/>
    <property type="evidence" value="ECO:0007669"/>
    <property type="project" value="UniProtKB-SubCell"/>
</dbReference>
<evidence type="ECO:0000256" key="4">
    <source>
        <dbReference type="ARBA" id="ARBA00022729"/>
    </source>
</evidence>
<dbReference type="Pfam" id="PF02608">
    <property type="entry name" value="Bmp"/>
    <property type="match status" value="1"/>
</dbReference>
<evidence type="ECO:0000256" key="1">
    <source>
        <dbReference type="ARBA" id="ARBA00004193"/>
    </source>
</evidence>
<evidence type="ECO:0000313" key="9">
    <source>
        <dbReference type="Proteomes" id="UP000244870"/>
    </source>
</evidence>
<evidence type="ECO:0000256" key="6">
    <source>
        <dbReference type="ARBA" id="ARBA00023288"/>
    </source>
</evidence>
<accession>A0A2S1KUU6</accession>
<dbReference type="AlphaFoldDB" id="A0A2S1KUU6"/>
<reference evidence="8 9" key="1">
    <citation type="submission" date="2017-04" db="EMBL/GenBank/DDBJ databases">
        <title>Weissella cibaria strain m2 complete genome.</title>
        <authorList>
            <person name="Pan Q."/>
            <person name="Tan M."/>
            <person name="Yao F."/>
            <person name="Su S."/>
        </authorList>
    </citation>
    <scope>NUCLEOTIDE SEQUENCE [LARGE SCALE GENOMIC DNA]</scope>
    <source>
        <strain evidence="8 9">M2</strain>
    </source>
</reference>